<keyword evidence="3" id="KW-1185">Reference proteome</keyword>
<proteinExistence type="predicted"/>
<dbReference type="AlphaFoldDB" id="A0A2S2E2Q5"/>
<protein>
    <submittedName>
        <fullName evidence="2">Uncharacterized protein</fullName>
    </submittedName>
</protein>
<gene>
    <name evidence="2" type="ORF">HMF8227_01453</name>
</gene>
<reference evidence="2 3" key="1">
    <citation type="submission" date="2018-05" db="EMBL/GenBank/DDBJ databases">
        <title>Salinimonas sp. HMF8227 Genome sequencing and assembly.</title>
        <authorList>
            <person name="Kang H."/>
            <person name="Kang J."/>
            <person name="Cha I."/>
            <person name="Kim H."/>
            <person name="Joh K."/>
        </authorList>
    </citation>
    <scope>NUCLEOTIDE SEQUENCE [LARGE SCALE GENOMIC DNA]</scope>
    <source>
        <strain evidence="2 3">HMF8227</strain>
    </source>
</reference>
<keyword evidence="1" id="KW-1133">Transmembrane helix</keyword>
<evidence type="ECO:0000313" key="2">
    <source>
        <dbReference type="EMBL" id="AWL11928.1"/>
    </source>
</evidence>
<keyword evidence="1" id="KW-0472">Membrane</keyword>
<dbReference type="RefSeq" id="WP_204101040.1">
    <property type="nucleotide sequence ID" value="NZ_CP029347.1"/>
</dbReference>
<sequence>MPFLFWPLIAGGAGFGLGLFSSDTFGSAIKWAVIGGAVYVAYKQVSK</sequence>
<keyword evidence="1" id="KW-0812">Transmembrane</keyword>
<dbReference type="EMBL" id="CP029347">
    <property type="protein sequence ID" value="AWL11928.1"/>
    <property type="molecule type" value="Genomic_DNA"/>
</dbReference>
<evidence type="ECO:0000313" key="3">
    <source>
        <dbReference type="Proteomes" id="UP000245728"/>
    </source>
</evidence>
<accession>A0A2S2E2Q5</accession>
<dbReference type="KEGG" id="salh:HMF8227_01453"/>
<dbReference type="Proteomes" id="UP000245728">
    <property type="component" value="Chromosome"/>
</dbReference>
<evidence type="ECO:0000256" key="1">
    <source>
        <dbReference type="SAM" id="Phobius"/>
    </source>
</evidence>
<organism evidence="2 3">
    <name type="scientific">Saliniradius amylolyticus</name>
    <dbReference type="NCBI Taxonomy" id="2183582"/>
    <lineage>
        <taxon>Bacteria</taxon>
        <taxon>Pseudomonadati</taxon>
        <taxon>Pseudomonadota</taxon>
        <taxon>Gammaproteobacteria</taxon>
        <taxon>Alteromonadales</taxon>
        <taxon>Alteromonadaceae</taxon>
        <taxon>Saliniradius</taxon>
    </lineage>
</organism>
<name>A0A2S2E2Q5_9ALTE</name>
<feature type="transmembrane region" description="Helical" evidence="1">
    <location>
        <begin position="24"/>
        <end position="42"/>
    </location>
</feature>